<comment type="caution">
    <text evidence="7">The sequence shown here is derived from an EMBL/GenBank/DDBJ whole genome shotgun (WGS) entry which is preliminary data.</text>
</comment>
<dbReference type="Proteomes" id="UP000194632">
    <property type="component" value="Unassembled WGS sequence"/>
</dbReference>
<evidence type="ECO:0000256" key="6">
    <source>
        <dbReference type="SAM" id="Phobius"/>
    </source>
</evidence>
<keyword evidence="2" id="KW-1003">Cell membrane</keyword>
<feature type="transmembrane region" description="Helical" evidence="6">
    <location>
        <begin position="91"/>
        <end position="113"/>
    </location>
</feature>
<accession>A0A243Q3Q4</accession>
<feature type="transmembrane region" description="Helical" evidence="6">
    <location>
        <begin position="272"/>
        <end position="291"/>
    </location>
</feature>
<dbReference type="Pfam" id="PF02653">
    <property type="entry name" value="BPD_transp_2"/>
    <property type="match status" value="1"/>
</dbReference>
<dbReference type="PANTHER" id="PTHR43370:SF1">
    <property type="entry name" value="GUANOSINE ABC TRANSPORTER PERMEASE PROTEIN NUPQ"/>
    <property type="match status" value="1"/>
</dbReference>
<reference evidence="7 8" key="1">
    <citation type="submission" date="2017-05" db="EMBL/GenBank/DDBJ databases">
        <title>Biotechnological potential of actinobacteria isolated from South African environments.</title>
        <authorList>
            <person name="Le Roes-Hill M."/>
            <person name="Prins A."/>
            <person name="Durrell K.A."/>
        </authorList>
    </citation>
    <scope>NUCLEOTIDE SEQUENCE [LARGE SCALE GENOMIC DNA]</scope>
    <source>
        <strain evidence="7">BS2</strain>
    </source>
</reference>
<dbReference type="GO" id="GO:0022857">
    <property type="term" value="F:transmembrane transporter activity"/>
    <property type="evidence" value="ECO:0007669"/>
    <property type="project" value="InterPro"/>
</dbReference>
<feature type="transmembrane region" description="Helical" evidence="6">
    <location>
        <begin position="142"/>
        <end position="163"/>
    </location>
</feature>
<keyword evidence="3 6" id="KW-0812">Transmembrane</keyword>
<dbReference type="PANTHER" id="PTHR43370">
    <property type="entry name" value="SUGAR ABC TRANSPORTER INTEGRAL MEMBRANE PROTEIN-RELATED"/>
    <property type="match status" value="1"/>
</dbReference>
<feature type="transmembrane region" description="Helical" evidence="6">
    <location>
        <begin position="62"/>
        <end position="84"/>
    </location>
</feature>
<evidence type="ECO:0000313" key="8">
    <source>
        <dbReference type="Proteomes" id="UP000194632"/>
    </source>
</evidence>
<name>A0A243Q3Q4_9ACTN</name>
<evidence type="ECO:0000256" key="3">
    <source>
        <dbReference type="ARBA" id="ARBA00022692"/>
    </source>
</evidence>
<evidence type="ECO:0000256" key="5">
    <source>
        <dbReference type="ARBA" id="ARBA00023136"/>
    </source>
</evidence>
<proteinExistence type="predicted"/>
<protein>
    <submittedName>
        <fullName evidence="7">ABC transporter permease</fullName>
    </submittedName>
</protein>
<dbReference type="AlphaFoldDB" id="A0A243Q3Q4"/>
<keyword evidence="4 6" id="KW-1133">Transmembrane helix</keyword>
<dbReference type="GO" id="GO:0005886">
    <property type="term" value="C:plasma membrane"/>
    <property type="evidence" value="ECO:0007669"/>
    <property type="project" value="UniProtKB-SubCell"/>
</dbReference>
<keyword evidence="8" id="KW-1185">Reference proteome</keyword>
<keyword evidence="5 6" id="KW-0472">Membrane</keyword>
<evidence type="ECO:0000313" key="7">
    <source>
        <dbReference type="EMBL" id="OUC75862.1"/>
    </source>
</evidence>
<evidence type="ECO:0000256" key="4">
    <source>
        <dbReference type="ARBA" id="ARBA00022989"/>
    </source>
</evidence>
<dbReference type="EMBL" id="NGFO01000048">
    <property type="protein sequence ID" value="OUC75862.1"/>
    <property type="molecule type" value="Genomic_DNA"/>
</dbReference>
<evidence type="ECO:0000256" key="2">
    <source>
        <dbReference type="ARBA" id="ARBA00022475"/>
    </source>
</evidence>
<dbReference type="InterPro" id="IPR001851">
    <property type="entry name" value="ABC_transp_permease"/>
</dbReference>
<evidence type="ECO:0000256" key="1">
    <source>
        <dbReference type="ARBA" id="ARBA00004651"/>
    </source>
</evidence>
<dbReference type="CDD" id="cd06580">
    <property type="entry name" value="TM_PBP1_transp_TpRbsC_like"/>
    <property type="match status" value="1"/>
</dbReference>
<organism evidence="7 8">
    <name type="scientific">Gordonia lacunae</name>
    <dbReference type="NCBI Taxonomy" id="417102"/>
    <lineage>
        <taxon>Bacteria</taxon>
        <taxon>Bacillati</taxon>
        <taxon>Actinomycetota</taxon>
        <taxon>Actinomycetes</taxon>
        <taxon>Mycobacteriales</taxon>
        <taxon>Gordoniaceae</taxon>
        <taxon>Gordonia</taxon>
    </lineage>
</organism>
<dbReference type="RefSeq" id="WP_086537769.1">
    <property type="nucleotide sequence ID" value="NZ_NGFO01000048.1"/>
</dbReference>
<feature type="transmembrane region" description="Helical" evidence="6">
    <location>
        <begin position="38"/>
        <end position="56"/>
    </location>
</feature>
<feature type="transmembrane region" description="Helical" evidence="6">
    <location>
        <begin position="6"/>
        <end position="26"/>
    </location>
</feature>
<comment type="subcellular location">
    <subcellularLocation>
        <location evidence="1">Cell membrane</location>
        <topology evidence="1">Multi-pass membrane protein</topology>
    </subcellularLocation>
</comment>
<sequence length="308" mass="30912">MNATMITEILASGVAFAIPLLLAAAGESVSERAGVLNLSMEGIMLCGAFSSVLVSVTTGSALLGALAGVGAGLAFGVMNALLSVRCRADQIVIGVAANALALGLTTFGARILLGDGKGNNVPAFDDIHISVVSDLPVIGPALFGQTVLGYLCLLVVAGLAIVFSGRTMIGIRVDAVGEDATSAGWTGLAVNRIRVLGVMISAGAGGLAGAQLALSDVRSFSENMTAGMGYLAVVAVIAGRWKITGILVAVLFFGVARALQFALPAVGVDIPYALLVMLPYIIAIVAVAGLVGGRTAPSCLTVPYVGRV</sequence>
<dbReference type="STRING" id="417102.CA982_24635"/>
<gene>
    <name evidence="7" type="ORF">CA982_24635</name>
</gene>
<dbReference type="OrthoDB" id="9792579at2"/>